<dbReference type="Proteomes" id="UP000179024">
    <property type="component" value="Unassembled WGS sequence"/>
</dbReference>
<feature type="transmembrane region" description="Helical" evidence="8">
    <location>
        <begin position="127"/>
        <end position="153"/>
    </location>
</feature>
<dbReference type="AlphaFoldDB" id="A0A1F7IB12"/>
<dbReference type="EMBL" id="MGAE01000003">
    <property type="protein sequence ID" value="OGK40541.1"/>
    <property type="molecule type" value="Genomic_DNA"/>
</dbReference>
<evidence type="ECO:0000256" key="7">
    <source>
        <dbReference type="ARBA" id="ARBA00023136"/>
    </source>
</evidence>
<organism evidence="9 10">
    <name type="scientific">Candidatus Roizmanbacteria bacterium RIFCSPHIGHO2_12_FULL_44_10</name>
    <dbReference type="NCBI Taxonomy" id="1802054"/>
    <lineage>
        <taxon>Bacteria</taxon>
        <taxon>Candidatus Roizmaniibacteriota</taxon>
    </lineage>
</organism>
<evidence type="ECO:0000256" key="6">
    <source>
        <dbReference type="ARBA" id="ARBA00022989"/>
    </source>
</evidence>
<keyword evidence="5 8" id="KW-0812">Transmembrane</keyword>
<dbReference type="Pfam" id="PF01594">
    <property type="entry name" value="AI-2E_transport"/>
    <property type="match status" value="1"/>
</dbReference>
<evidence type="ECO:0000256" key="3">
    <source>
        <dbReference type="ARBA" id="ARBA00022448"/>
    </source>
</evidence>
<name>A0A1F7IB12_9BACT</name>
<dbReference type="GO" id="GO:0055085">
    <property type="term" value="P:transmembrane transport"/>
    <property type="evidence" value="ECO:0007669"/>
    <property type="project" value="TreeGrafter"/>
</dbReference>
<comment type="subcellular location">
    <subcellularLocation>
        <location evidence="1">Cell membrane</location>
        <topology evidence="1">Multi-pass membrane protein</topology>
    </subcellularLocation>
</comment>
<sequence>MSQKIEISSRTIIFTIVLLLSLKLIWIIHELIFALFFAFIFMSTLKPLVNRIERTGVNRSLAAVTIFLLTLLAIIFMFGTILPPIISESILFIKNLPFLLVETFPFLSDYLSLESAIQFLPNITQNFVRVASGVFSNFIFLISILFFTFYFLLERNFLESFVIKFLDGKQALTIMKVTQKIERRMGAWMRGELVLMTIIGLITYFSLNILGVKYALSLGFIAGMLEIVPIIGPIIAAIPAFLVASSDSFFMGGVIIILYTIIQQLENNLIVPYVMNKAVGIHPVTTLIALSIGGKLGGLLGAILAVPVALLIETVFAELASYNTSRRK</sequence>
<keyword evidence="3" id="KW-0813">Transport</keyword>
<feature type="transmembrane region" description="Helical" evidence="8">
    <location>
        <begin position="12"/>
        <end position="41"/>
    </location>
</feature>
<comment type="similarity">
    <text evidence="2">Belongs to the autoinducer-2 exporter (AI-2E) (TC 2.A.86) family.</text>
</comment>
<feature type="transmembrane region" description="Helical" evidence="8">
    <location>
        <begin position="218"/>
        <end position="242"/>
    </location>
</feature>
<keyword evidence="6 8" id="KW-1133">Transmembrane helix</keyword>
<keyword evidence="7 8" id="KW-0472">Membrane</keyword>
<dbReference type="PANTHER" id="PTHR21716:SF53">
    <property type="entry name" value="PERMEASE PERM-RELATED"/>
    <property type="match status" value="1"/>
</dbReference>
<feature type="transmembrane region" description="Helical" evidence="8">
    <location>
        <begin position="193"/>
        <end position="212"/>
    </location>
</feature>
<gene>
    <name evidence="9" type="ORF">A3F34_03225</name>
</gene>
<keyword evidence="4" id="KW-1003">Cell membrane</keyword>
<evidence type="ECO:0000256" key="2">
    <source>
        <dbReference type="ARBA" id="ARBA00009773"/>
    </source>
</evidence>
<evidence type="ECO:0008006" key="11">
    <source>
        <dbReference type="Google" id="ProtNLM"/>
    </source>
</evidence>
<dbReference type="InterPro" id="IPR002549">
    <property type="entry name" value="AI-2E-like"/>
</dbReference>
<accession>A0A1F7IB12</accession>
<feature type="transmembrane region" description="Helical" evidence="8">
    <location>
        <begin position="299"/>
        <end position="320"/>
    </location>
</feature>
<feature type="transmembrane region" description="Helical" evidence="8">
    <location>
        <begin position="249"/>
        <end position="265"/>
    </location>
</feature>
<dbReference type="PANTHER" id="PTHR21716">
    <property type="entry name" value="TRANSMEMBRANE PROTEIN"/>
    <property type="match status" value="1"/>
</dbReference>
<evidence type="ECO:0000256" key="4">
    <source>
        <dbReference type="ARBA" id="ARBA00022475"/>
    </source>
</evidence>
<evidence type="ECO:0000256" key="1">
    <source>
        <dbReference type="ARBA" id="ARBA00004651"/>
    </source>
</evidence>
<evidence type="ECO:0000256" key="8">
    <source>
        <dbReference type="SAM" id="Phobius"/>
    </source>
</evidence>
<dbReference type="GO" id="GO:0005886">
    <property type="term" value="C:plasma membrane"/>
    <property type="evidence" value="ECO:0007669"/>
    <property type="project" value="UniProtKB-SubCell"/>
</dbReference>
<reference evidence="9 10" key="1">
    <citation type="journal article" date="2016" name="Nat. Commun.">
        <title>Thousands of microbial genomes shed light on interconnected biogeochemical processes in an aquifer system.</title>
        <authorList>
            <person name="Anantharaman K."/>
            <person name="Brown C.T."/>
            <person name="Hug L.A."/>
            <person name="Sharon I."/>
            <person name="Castelle C.J."/>
            <person name="Probst A.J."/>
            <person name="Thomas B.C."/>
            <person name="Singh A."/>
            <person name="Wilkins M.J."/>
            <person name="Karaoz U."/>
            <person name="Brodie E.L."/>
            <person name="Williams K.H."/>
            <person name="Hubbard S.S."/>
            <person name="Banfield J.F."/>
        </authorList>
    </citation>
    <scope>NUCLEOTIDE SEQUENCE [LARGE SCALE GENOMIC DNA]</scope>
</reference>
<proteinExistence type="inferred from homology"/>
<evidence type="ECO:0000313" key="9">
    <source>
        <dbReference type="EMBL" id="OGK40541.1"/>
    </source>
</evidence>
<evidence type="ECO:0000256" key="5">
    <source>
        <dbReference type="ARBA" id="ARBA00022692"/>
    </source>
</evidence>
<protein>
    <recommendedName>
        <fullName evidence="11">AI-2E family transporter</fullName>
    </recommendedName>
</protein>
<feature type="transmembrane region" description="Helical" evidence="8">
    <location>
        <begin position="61"/>
        <end position="82"/>
    </location>
</feature>
<comment type="caution">
    <text evidence="9">The sequence shown here is derived from an EMBL/GenBank/DDBJ whole genome shotgun (WGS) entry which is preliminary data.</text>
</comment>
<evidence type="ECO:0000313" key="10">
    <source>
        <dbReference type="Proteomes" id="UP000179024"/>
    </source>
</evidence>